<dbReference type="InterPro" id="IPR022029">
    <property type="entry name" value="YoaR-like_PG-bd"/>
</dbReference>
<accession>A0A1F5FZD2</accession>
<organism evidence="3 4">
    <name type="scientific">Candidatus Curtissbacteria bacterium RBG_13_40_7</name>
    <dbReference type="NCBI Taxonomy" id="1797706"/>
    <lineage>
        <taxon>Bacteria</taxon>
        <taxon>Candidatus Curtissiibacteriota</taxon>
    </lineage>
</organism>
<evidence type="ECO:0000313" key="3">
    <source>
        <dbReference type="EMBL" id="OGD84967.1"/>
    </source>
</evidence>
<proteinExistence type="predicted"/>
<feature type="domain" description="G5" evidence="2">
    <location>
        <begin position="257"/>
        <end position="333"/>
    </location>
</feature>
<evidence type="ECO:0000313" key="4">
    <source>
        <dbReference type="Proteomes" id="UP000179252"/>
    </source>
</evidence>
<protein>
    <recommendedName>
        <fullName evidence="2">G5 domain-containing protein</fullName>
    </recommendedName>
</protein>
<dbReference type="PANTHER" id="PTHR35788">
    <property type="entry name" value="EXPORTED PROTEIN-RELATED"/>
    <property type="match status" value="1"/>
</dbReference>
<evidence type="ECO:0000259" key="2">
    <source>
        <dbReference type="SMART" id="SM01208"/>
    </source>
</evidence>
<dbReference type="InterPro" id="IPR011098">
    <property type="entry name" value="G5_dom"/>
</dbReference>
<reference evidence="3 4" key="1">
    <citation type="journal article" date="2016" name="Nat. Commun.">
        <title>Thousands of microbial genomes shed light on interconnected biogeochemical processes in an aquifer system.</title>
        <authorList>
            <person name="Anantharaman K."/>
            <person name="Brown C.T."/>
            <person name="Hug L.A."/>
            <person name="Sharon I."/>
            <person name="Castelle C.J."/>
            <person name="Probst A.J."/>
            <person name="Thomas B.C."/>
            <person name="Singh A."/>
            <person name="Wilkins M.J."/>
            <person name="Karaoz U."/>
            <person name="Brodie E.L."/>
            <person name="Williams K.H."/>
            <person name="Hubbard S.S."/>
            <person name="Banfield J.F."/>
        </authorList>
    </citation>
    <scope>NUCLEOTIDE SEQUENCE [LARGE SCALE GENOMIC DNA]</scope>
</reference>
<evidence type="ECO:0000256" key="1">
    <source>
        <dbReference type="ARBA" id="ARBA00022729"/>
    </source>
</evidence>
<dbReference type="SMART" id="SM01208">
    <property type="entry name" value="G5"/>
    <property type="match status" value="1"/>
</dbReference>
<sequence length="333" mass="36389">MEIGLDSSKLDKFIEDIAELIDRPTIDATLKFEAGKIMEFTPARNGRILDTQLTKQLILNKVSINEISVEKEVIIKLPVTVSSAKIDNEEINSLGIKELLGSGISYFAGSIANRIHNLTLGSQRISGTLVKPGETFSFNQTVGEVSAATGYKQAYVISKGRTVLDEGGGMCQVSTTVFRSALNSGLPIIARTAHAYRVGYYEQKGFKAGLDATVWAPSVDLKFKNDTQNHILVQAIVDRSTSKLEIDIYGTNDGRKVEITEPVISNQKPPPEDKYEEDPTISKGTVKQVDFAASGATSVFARKVYKNDVLVIDESFKSVYRPWQAVYLVGTGG</sequence>
<dbReference type="PANTHER" id="PTHR35788:SF1">
    <property type="entry name" value="EXPORTED PROTEIN"/>
    <property type="match status" value="1"/>
</dbReference>
<dbReference type="Pfam" id="PF12229">
    <property type="entry name" value="PG_binding_4"/>
    <property type="match status" value="1"/>
</dbReference>
<dbReference type="EMBL" id="MFAU01000005">
    <property type="protein sequence ID" value="OGD84967.1"/>
    <property type="molecule type" value="Genomic_DNA"/>
</dbReference>
<comment type="caution">
    <text evidence="3">The sequence shown here is derived from an EMBL/GenBank/DDBJ whole genome shotgun (WGS) entry which is preliminary data.</text>
</comment>
<dbReference type="InterPro" id="IPR052913">
    <property type="entry name" value="Glycopeptide_resist_protein"/>
</dbReference>
<dbReference type="Pfam" id="PF04294">
    <property type="entry name" value="VanW"/>
    <property type="match status" value="1"/>
</dbReference>
<name>A0A1F5FZD2_9BACT</name>
<dbReference type="AlphaFoldDB" id="A0A1F5FZD2"/>
<dbReference type="InterPro" id="IPR007391">
    <property type="entry name" value="Vancomycin_resist_VanW"/>
</dbReference>
<gene>
    <name evidence="3" type="ORF">A2165_04550</name>
</gene>
<keyword evidence="1" id="KW-0732">Signal</keyword>
<dbReference type="Proteomes" id="UP000179252">
    <property type="component" value="Unassembled WGS sequence"/>
</dbReference>